<reference evidence="2" key="1">
    <citation type="submission" date="2023-07" db="EMBL/GenBank/DDBJ databases">
        <title>draft genome sequence of fig (Ficus carica).</title>
        <authorList>
            <person name="Takahashi T."/>
            <person name="Nishimura K."/>
        </authorList>
    </citation>
    <scope>NUCLEOTIDE SEQUENCE</scope>
</reference>
<comment type="caution">
    <text evidence="2">The sequence shown here is derived from an EMBL/GenBank/DDBJ whole genome shotgun (WGS) entry which is preliminary data.</text>
</comment>
<accession>A0AA88AL05</accession>
<dbReference type="EMBL" id="BTGU01000052">
    <property type="protein sequence ID" value="GMN54619.1"/>
    <property type="molecule type" value="Genomic_DNA"/>
</dbReference>
<name>A0AA88AL05_FICCA</name>
<sequence>MAIGMENFNRHNSSVGEEHKGGRLVGTTMVAPMVEMLNFRDNSTNSNVNNGGVNGGDKCRMFETIQQLPSLAFFSWHWISGWYANQM</sequence>
<feature type="region of interest" description="Disordered" evidence="1">
    <location>
        <begin position="1"/>
        <end position="22"/>
    </location>
</feature>
<protein>
    <submittedName>
        <fullName evidence="2">Uncharacterized protein</fullName>
    </submittedName>
</protein>
<organism evidence="2 3">
    <name type="scientific">Ficus carica</name>
    <name type="common">Common fig</name>
    <dbReference type="NCBI Taxonomy" id="3494"/>
    <lineage>
        <taxon>Eukaryota</taxon>
        <taxon>Viridiplantae</taxon>
        <taxon>Streptophyta</taxon>
        <taxon>Embryophyta</taxon>
        <taxon>Tracheophyta</taxon>
        <taxon>Spermatophyta</taxon>
        <taxon>Magnoliopsida</taxon>
        <taxon>eudicotyledons</taxon>
        <taxon>Gunneridae</taxon>
        <taxon>Pentapetalae</taxon>
        <taxon>rosids</taxon>
        <taxon>fabids</taxon>
        <taxon>Rosales</taxon>
        <taxon>Moraceae</taxon>
        <taxon>Ficeae</taxon>
        <taxon>Ficus</taxon>
    </lineage>
</organism>
<keyword evidence="3" id="KW-1185">Reference proteome</keyword>
<gene>
    <name evidence="2" type="ORF">TIFTF001_023747</name>
</gene>
<dbReference type="AlphaFoldDB" id="A0AA88AL05"/>
<evidence type="ECO:0000313" key="3">
    <source>
        <dbReference type="Proteomes" id="UP001187192"/>
    </source>
</evidence>
<evidence type="ECO:0000256" key="1">
    <source>
        <dbReference type="SAM" id="MobiDB-lite"/>
    </source>
</evidence>
<proteinExistence type="predicted"/>
<dbReference type="Proteomes" id="UP001187192">
    <property type="component" value="Unassembled WGS sequence"/>
</dbReference>
<evidence type="ECO:0000313" key="2">
    <source>
        <dbReference type="EMBL" id="GMN54619.1"/>
    </source>
</evidence>